<organism evidence="1">
    <name type="scientific">marine metagenome</name>
    <dbReference type="NCBI Taxonomy" id="408172"/>
    <lineage>
        <taxon>unclassified sequences</taxon>
        <taxon>metagenomes</taxon>
        <taxon>ecological metagenomes</taxon>
    </lineage>
</organism>
<evidence type="ECO:0000313" key="1">
    <source>
        <dbReference type="EMBL" id="SUZ83445.1"/>
    </source>
</evidence>
<gene>
    <name evidence="1" type="ORF">METZ01_LOCUS36299</name>
</gene>
<accession>A0A381QVM8</accession>
<name>A0A381QVM8_9ZZZZ</name>
<dbReference type="Pfam" id="PF19649">
    <property type="entry name" value="DUF6152"/>
    <property type="match status" value="1"/>
</dbReference>
<protein>
    <recommendedName>
        <fullName evidence="2">OB-fold nucleic acid binding domain-containing protein</fullName>
    </recommendedName>
</protein>
<reference evidence="1" key="1">
    <citation type="submission" date="2018-05" db="EMBL/GenBank/DDBJ databases">
        <authorList>
            <person name="Lanie J.A."/>
            <person name="Ng W.-L."/>
            <person name="Kazmierczak K.M."/>
            <person name="Andrzejewski T.M."/>
            <person name="Davidsen T.M."/>
            <person name="Wayne K.J."/>
            <person name="Tettelin H."/>
            <person name="Glass J.I."/>
            <person name="Rusch D."/>
            <person name="Podicherti R."/>
            <person name="Tsui H.-C.T."/>
            <person name="Winkler M.E."/>
        </authorList>
    </citation>
    <scope>NUCLEOTIDE SEQUENCE</scope>
</reference>
<dbReference type="AlphaFoldDB" id="A0A381QVM8"/>
<proteinExistence type="predicted"/>
<dbReference type="InterPro" id="IPR046150">
    <property type="entry name" value="DUF6152"/>
</dbReference>
<dbReference type="EMBL" id="UINC01001550">
    <property type="protein sequence ID" value="SUZ83445.1"/>
    <property type="molecule type" value="Genomic_DNA"/>
</dbReference>
<evidence type="ECO:0008006" key="2">
    <source>
        <dbReference type="Google" id="ProtNLM"/>
    </source>
</evidence>
<sequence>MENIMKYTIVSLSLFLLGLFNIGTVSSHHSVFAEYDINGSITIKGVVTEVWFKSPHVRFFVEVMDSEGSKVIWNTHGHNPAMLRRAGWTRDTLRAGEKVVMSGDPTYDGSPKMFVRTITLSDGTVLHNKVPGVN</sequence>